<feature type="transmembrane region" description="Helical" evidence="5">
    <location>
        <begin position="93"/>
        <end position="111"/>
    </location>
</feature>
<gene>
    <name evidence="7" type="ORF">NBR_LOCUS4145</name>
</gene>
<dbReference type="GO" id="GO:0012505">
    <property type="term" value="C:endomembrane system"/>
    <property type="evidence" value="ECO:0007669"/>
    <property type="project" value="UniProtKB-SubCell"/>
</dbReference>
<keyword evidence="8" id="KW-1185">Reference proteome</keyword>
<dbReference type="STRING" id="27835.A0A0N4XNP1"/>
<comment type="subcellular location">
    <subcellularLocation>
        <location evidence="1">Endomembrane system</location>
        <topology evidence="1">Multi-pass membrane protein</topology>
    </subcellularLocation>
</comment>
<feature type="domain" description="DUF1232" evidence="6">
    <location>
        <begin position="96"/>
        <end position="120"/>
    </location>
</feature>
<evidence type="ECO:0000313" key="9">
    <source>
        <dbReference type="WBParaSite" id="NBR_0000414301-mRNA-1"/>
    </source>
</evidence>
<keyword evidence="4 5" id="KW-0472">Membrane</keyword>
<protein>
    <submittedName>
        <fullName evidence="9">RING-type E3 ubiquitin transferase</fullName>
    </submittedName>
</protein>
<evidence type="ECO:0000256" key="2">
    <source>
        <dbReference type="ARBA" id="ARBA00022692"/>
    </source>
</evidence>
<dbReference type="PANTHER" id="PTHR22894">
    <property type="entry name" value="RING-TYPE DOMAIN-CONTAINING PROTEIN"/>
    <property type="match status" value="1"/>
</dbReference>
<proteinExistence type="predicted"/>
<dbReference type="WBParaSite" id="NBR_0000414301-mRNA-1">
    <property type="protein sequence ID" value="NBR_0000414301-mRNA-1"/>
    <property type="gene ID" value="NBR_0000414301"/>
</dbReference>
<dbReference type="GO" id="GO:0061630">
    <property type="term" value="F:ubiquitin protein ligase activity"/>
    <property type="evidence" value="ECO:0007669"/>
    <property type="project" value="InterPro"/>
</dbReference>
<evidence type="ECO:0000313" key="8">
    <source>
        <dbReference type="Proteomes" id="UP000271162"/>
    </source>
</evidence>
<sequence>MGYWRHSASLMAPVRCAICRSEVTVLLPLRWSNNDEETDRLLENNIGLNDYNRRFSGNRPLLEYLWDVPVLIPYIVSNLFDFNGLMVMFRMRILFITIGMLAYILSPFDIIPESAYGLMGLPF</sequence>
<dbReference type="Pfam" id="PF06803">
    <property type="entry name" value="DUF1232"/>
    <property type="match status" value="1"/>
</dbReference>
<dbReference type="Proteomes" id="UP000271162">
    <property type="component" value="Unassembled WGS sequence"/>
</dbReference>
<dbReference type="AlphaFoldDB" id="A0A0N4XNP1"/>
<evidence type="ECO:0000256" key="3">
    <source>
        <dbReference type="ARBA" id="ARBA00022989"/>
    </source>
</evidence>
<reference evidence="9" key="1">
    <citation type="submission" date="2017-02" db="UniProtKB">
        <authorList>
            <consortium name="WormBaseParasite"/>
        </authorList>
    </citation>
    <scope>IDENTIFICATION</scope>
</reference>
<keyword evidence="2 5" id="KW-0812">Transmembrane</keyword>
<evidence type="ECO:0000256" key="1">
    <source>
        <dbReference type="ARBA" id="ARBA00004127"/>
    </source>
</evidence>
<evidence type="ECO:0000259" key="6">
    <source>
        <dbReference type="Pfam" id="PF06803"/>
    </source>
</evidence>
<keyword evidence="3 5" id="KW-1133">Transmembrane helix</keyword>
<dbReference type="EMBL" id="UYSL01007211">
    <property type="protein sequence ID" value="VDL67734.1"/>
    <property type="molecule type" value="Genomic_DNA"/>
</dbReference>
<evidence type="ECO:0000256" key="4">
    <source>
        <dbReference type="ARBA" id="ARBA00023136"/>
    </source>
</evidence>
<dbReference type="OMA" id="WIMAIKE"/>
<dbReference type="InterPro" id="IPR038896">
    <property type="entry name" value="RNF170"/>
</dbReference>
<evidence type="ECO:0000313" key="7">
    <source>
        <dbReference type="EMBL" id="VDL67734.1"/>
    </source>
</evidence>
<reference evidence="7 8" key="2">
    <citation type="submission" date="2018-11" db="EMBL/GenBank/DDBJ databases">
        <authorList>
            <consortium name="Pathogen Informatics"/>
        </authorList>
    </citation>
    <scope>NUCLEOTIDE SEQUENCE [LARGE SCALE GENOMIC DNA]</scope>
</reference>
<accession>A0A0N4XNP1</accession>
<organism evidence="9">
    <name type="scientific">Nippostrongylus brasiliensis</name>
    <name type="common">Rat hookworm</name>
    <dbReference type="NCBI Taxonomy" id="27835"/>
    <lineage>
        <taxon>Eukaryota</taxon>
        <taxon>Metazoa</taxon>
        <taxon>Ecdysozoa</taxon>
        <taxon>Nematoda</taxon>
        <taxon>Chromadorea</taxon>
        <taxon>Rhabditida</taxon>
        <taxon>Rhabditina</taxon>
        <taxon>Rhabditomorpha</taxon>
        <taxon>Strongyloidea</taxon>
        <taxon>Heligmosomidae</taxon>
        <taxon>Nippostrongylus</taxon>
    </lineage>
</organism>
<dbReference type="InterPro" id="IPR010652">
    <property type="entry name" value="DUF1232"/>
</dbReference>
<evidence type="ECO:0000256" key="5">
    <source>
        <dbReference type="SAM" id="Phobius"/>
    </source>
</evidence>
<dbReference type="PANTHER" id="PTHR22894:SF5">
    <property type="entry name" value="RING-TYPE DOMAIN-CONTAINING PROTEIN"/>
    <property type="match status" value="1"/>
</dbReference>
<name>A0A0N4XNP1_NIPBR</name>